<dbReference type="AlphaFoldDB" id="A0A813MFT0"/>
<proteinExistence type="predicted"/>
<dbReference type="Proteomes" id="UP000663860">
    <property type="component" value="Unassembled WGS sequence"/>
</dbReference>
<accession>A0A813MFT0</accession>
<evidence type="ECO:0000313" key="1">
    <source>
        <dbReference type="EMBL" id="CAF0717798.1"/>
    </source>
</evidence>
<dbReference type="PANTHER" id="PTHR31640">
    <property type="entry name" value="TRANSMEMBRANE PROTEIN KIAA1109"/>
    <property type="match status" value="1"/>
</dbReference>
<dbReference type="PANTHER" id="PTHR31640:SF1">
    <property type="entry name" value="BRIDGE-LIKE LIPID TRANSFER PROTEIN FAMILY MEMBER 1"/>
    <property type="match status" value="1"/>
</dbReference>
<reference evidence="1" key="1">
    <citation type="submission" date="2021-02" db="EMBL/GenBank/DDBJ databases">
        <authorList>
            <person name="Nowell W R."/>
        </authorList>
    </citation>
    <scope>NUCLEOTIDE SEQUENCE</scope>
</reference>
<dbReference type="EMBL" id="CAJNOE010000006">
    <property type="protein sequence ID" value="CAF0717798.1"/>
    <property type="molecule type" value="Genomic_DNA"/>
</dbReference>
<protein>
    <submittedName>
        <fullName evidence="1">Uncharacterized protein</fullName>
    </submittedName>
</protein>
<gene>
    <name evidence="1" type="ORF">IZO911_LOCUS1445</name>
</gene>
<dbReference type="GO" id="GO:0048488">
    <property type="term" value="P:synaptic vesicle endocytosis"/>
    <property type="evidence" value="ECO:0007669"/>
    <property type="project" value="TreeGrafter"/>
</dbReference>
<dbReference type="GO" id="GO:0098793">
    <property type="term" value="C:presynapse"/>
    <property type="evidence" value="ECO:0007669"/>
    <property type="project" value="GOC"/>
</dbReference>
<sequence length="290" mass="33641">MKIVLGKISARLITIQLEKTLGFVKNFYLQIMEDEYTLGRSPYIDKAKWIEKLKYDVLRFSLDSIDLNLIEVGNAVNVQIAPIRLCMCNMHTSLCNESLTLKVGTIQIRQLLRLYPGSWLEAGSVSVPELRINAKFECHPPTPATINEQLEFLRRHDQHSQRLHFLYNPKSQQTLNIPTILTNLKRPSYIDLATISNILSYACLGGTTNYYTLVQGEQLFKNSFRLSEQSSFGRSLFHPDLHVLYLHFIFEHVNRFHDELDDEGTFYPFDFCGQQKQSNEQHQNRNDNPL</sequence>
<name>A0A813MFT0_9BILA</name>
<dbReference type="InterPro" id="IPR033616">
    <property type="entry name" value="BLTP1"/>
</dbReference>
<organism evidence="1 2">
    <name type="scientific">Adineta steineri</name>
    <dbReference type="NCBI Taxonomy" id="433720"/>
    <lineage>
        <taxon>Eukaryota</taxon>
        <taxon>Metazoa</taxon>
        <taxon>Spiralia</taxon>
        <taxon>Gnathifera</taxon>
        <taxon>Rotifera</taxon>
        <taxon>Eurotatoria</taxon>
        <taxon>Bdelloidea</taxon>
        <taxon>Adinetida</taxon>
        <taxon>Adinetidae</taxon>
        <taxon>Adineta</taxon>
    </lineage>
</organism>
<comment type="caution">
    <text evidence="1">The sequence shown here is derived from an EMBL/GenBank/DDBJ whole genome shotgun (WGS) entry which is preliminary data.</text>
</comment>
<evidence type="ECO:0000313" key="2">
    <source>
        <dbReference type="Proteomes" id="UP000663860"/>
    </source>
</evidence>